<sequence>MSAVWQAARAAVRRRRLQTVVIGLVVLASSATSMLALGLLDAATSPFDKAFGQQNGAHVVAVFDTAKVSRAELEKTTRQEGVEAAAGPFDQSIIAVPKGSPAVPAGPLVVAGRADPAGAVDRVEVVQGRWPSAPGEIAINQGFNVPPKPGALGSKLKLPGGTSLTVVGFATSMSRSAGAWVLPEQLALAPATSQMLYRFASAATEQQIRTSLATITAALPEGALSSSRSYLSVKAAFSGQSEDYLPFMTLFGVLGLVVAALIVGNVISGAVISGFRHIGVLKALGFTPNQVVAVYLTMVCLPAVAGCVLGITLGALLTKPVLQAAFEGIETGTATIGTSAWVPIVVLIAMPALAALAALIPALRARRLSATRALNAGSAPRTGRGLRTQRLLGATQLPRSLSLGLGQPFARPGRSLMAMGAVIVAVTTVTLSTGLTSTLVAFAEAGGTGAATEFYVRAGRPGLGQPTRKLSDQETEKMLRALPGTLKVTAGVFVGVDLAGYQQQPLDVQFLRGDTPSLADQIVKGRWLEGPGEVIVPPAFLSQRGLKIGDEITLTLKGKQEPATIVGEVMDGGPRFIWSSWQTLAALAPKIPADLYHVQLKPGADPKAYAKAVRSADPGLRAEIDADLGESISTPTVVGFASIFTVLLTLVAALGVFNTVLLNTRERRRDLGMFKSIGMTPRQVTVMMTASMALLGTVGGLLGIPIGIAGHRIVVDSVGSIVFPESAKAVWHVPQLALLTLAGLAIAVLGAFAPARLAARLTISKVLHTE</sequence>
<accession>A0ABW6SPI0</accession>
<dbReference type="InterPro" id="IPR050250">
    <property type="entry name" value="Macrolide_Exporter_MacB"/>
</dbReference>
<feature type="domain" description="ABC3 transporter permease C-terminal" evidence="8">
    <location>
        <begin position="250"/>
        <end position="369"/>
    </location>
</feature>
<protein>
    <submittedName>
        <fullName evidence="10">FtsX-like permease family protein</fullName>
    </submittedName>
</protein>
<feature type="domain" description="MacB-like periplasmic core" evidence="9">
    <location>
        <begin position="415"/>
        <end position="615"/>
    </location>
</feature>
<keyword evidence="5 7" id="KW-0472">Membrane</keyword>
<dbReference type="RefSeq" id="WP_387411587.1">
    <property type="nucleotide sequence ID" value="NZ_JBIASD010000008.1"/>
</dbReference>
<keyword evidence="11" id="KW-1185">Reference proteome</keyword>
<evidence type="ECO:0000256" key="6">
    <source>
        <dbReference type="ARBA" id="ARBA00038076"/>
    </source>
</evidence>
<feature type="transmembrane region" description="Helical" evidence="7">
    <location>
        <begin position="20"/>
        <end position="40"/>
    </location>
</feature>
<dbReference type="PANTHER" id="PTHR30572:SF4">
    <property type="entry name" value="ABC TRANSPORTER PERMEASE YTRF"/>
    <property type="match status" value="1"/>
</dbReference>
<evidence type="ECO:0000259" key="8">
    <source>
        <dbReference type="Pfam" id="PF02687"/>
    </source>
</evidence>
<name>A0ABW6SPI0_9ACTN</name>
<dbReference type="Proteomes" id="UP001602013">
    <property type="component" value="Unassembled WGS sequence"/>
</dbReference>
<gene>
    <name evidence="10" type="ORF">ACFYXI_14855</name>
</gene>
<keyword evidence="2" id="KW-1003">Cell membrane</keyword>
<evidence type="ECO:0000256" key="2">
    <source>
        <dbReference type="ARBA" id="ARBA00022475"/>
    </source>
</evidence>
<evidence type="ECO:0000256" key="7">
    <source>
        <dbReference type="SAM" id="Phobius"/>
    </source>
</evidence>
<evidence type="ECO:0000256" key="4">
    <source>
        <dbReference type="ARBA" id="ARBA00022989"/>
    </source>
</evidence>
<dbReference type="InterPro" id="IPR025857">
    <property type="entry name" value="MacB_PCD"/>
</dbReference>
<dbReference type="PANTHER" id="PTHR30572">
    <property type="entry name" value="MEMBRANE COMPONENT OF TRANSPORTER-RELATED"/>
    <property type="match status" value="1"/>
</dbReference>
<organism evidence="10 11">
    <name type="scientific">Microtetraspora malaysiensis</name>
    <dbReference type="NCBI Taxonomy" id="161358"/>
    <lineage>
        <taxon>Bacteria</taxon>
        <taxon>Bacillati</taxon>
        <taxon>Actinomycetota</taxon>
        <taxon>Actinomycetes</taxon>
        <taxon>Streptosporangiales</taxon>
        <taxon>Streptosporangiaceae</taxon>
        <taxon>Microtetraspora</taxon>
    </lineage>
</organism>
<evidence type="ECO:0000256" key="1">
    <source>
        <dbReference type="ARBA" id="ARBA00004651"/>
    </source>
</evidence>
<reference evidence="10 11" key="1">
    <citation type="submission" date="2024-10" db="EMBL/GenBank/DDBJ databases">
        <title>The Natural Products Discovery Center: Release of the First 8490 Sequenced Strains for Exploring Actinobacteria Biosynthetic Diversity.</title>
        <authorList>
            <person name="Kalkreuter E."/>
            <person name="Kautsar S.A."/>
            <person name="Yang D."/>
            <person name="Bader C.D."/>
            <person name="Teijaro C.N."/>
            <person name="Fluegel L."/>
            <person name="Davis C.M."/>
            <person name="Simpson J.R."/>
            <person name="Lauterbach L."/>
            <person name="Steele A.D."/>
            <person name="Gui C."/>
            <person name="Meng S."/>
            <person name="Li G."/>
            <person name="Viehrig K."/>
            <person name="Ye F."/>
            <person name="Su P."/>
            <person name="Kiefer A.F."/>
            <person name="Nichols A."/>
            <person name="Cepeda A.J."/>
            <person name="Yan W."/>
            <person name="Fan B."/>
            <person name="Jiang Y."/>
            <person name="Adhikari A."/>
            <person name="Zheng C.-J."/>
            <person name="Schuster L."/>
            <person name="Cowan T.M."/>
            <person name="Smanski M.J."/>
            <person name="Chevrette M.G."/>
            <person name="De Carvalho L.P.S."/>
            <person name="Shen B."/>
        </authorList>
    </citation>
    <scope>NUCLEOTIDE SEQUENCE [LARGE SCALE GENOMIC DNA]</scope>
    <source>
        <strain evidence="10 11">NPDC002173</strain>
    </source>
</reference>
<comment type="caution">
    <text evidence="10">The sequence shown here is derived from an EMBL/GenBank/DDBJ whole genome shotgun (WGS) entry which is preliminary data.</text>
</comment>
<evidence type="ECO:0000259" key="9">
    <source>
        <dbReference type="Pfam" id="PF12704"/>
    </source>
</evidence>
<dbReference type="EMBL" id="JBIASD010000008">
    <property type="protein sequence ID" value="MFF3666874.1"/>
    <property type="molecule type" value="Genomic_DNA"/>
</dbReference>
<feature type="transmembrane region" description="Helical" evidence="7">
    <location>
        <begin position="684"/>
        <end position="709"/>
    </location>
</feature>
<feature type="transmembrane region" description="Helical" evidence="7">
    <location>
        <begin position="244"/>
        <end position="272"/>
    </location>
</feature>
<evidence type="ECO:0000313" key="10">
    <source>
        <dbReference type="EMBL" id="MFF3666874.1"/>
    </source>
</evidence>
<keyword evidence="4 7" id="KW-1133">Transmembrane helix</keyword>
<feature type="transmembrane region" description="Helical" evidence="7">
    <location>
        <begin position="729"/>
        <end position="755"/>
    </location>
</feature>
<dbReference type="Pfam" id="PF12704">
    <property type="entry name" value="MacB_PCD"/>
    <property type="match status" value="1"/>
</dbReference>
<feature type="transmembrane region" description="Helical" evidence="7">
    <location>
        <begin position="340"/>
        <end position="363"/>
    </location>
</feature>
<dbReference type="Pfam" id="PF02687">
    <property type="entry name" value="FtsX"/>
    <property type="match status" value="2"/>
</dbReference>
<keyword evidence="3 7" id="KW-0812">Transmembrane</keyword>
<evidence type="ECO:0000313" key="11">
    <source>
        <dbReference type="Proteomes" id="UP001602013"/>
    </source>
</evidence>
<feature type="transmembrane region" description="Helical" evidence="7">
    <location>
        <begin position="292"/>
        <end position="317"/>
    </location>
</feature>
<evidence type="ECO:0000256" key="3">
    <source>
        <dbReference type="ARBA" id="ARBA00022692"/>
    </source>
</evidence>
<feature type="transmembrane region" description="Helical" evidence="7">
    <location>
        <begin position="637"/>
        <end position="663"/>
    </location>
</feature>
<feature type="domain" description="ABC3 transporter permease C-terminal" evidence="8">
    <location>
        <begin position="643"/>
        <end position="762"/>
    </location>
</feature>
<comment type="similarity">
    <text evidence="6">Belongs to the ABC-4 integral membrane protein family.</text>
</comment>
<evidence type="ECO:0000256" key="5">
    <source>
        <dbReference type="ARBA" id="ARBA00023136"/>
    </source>
</evidence>
<dbReference type="InterPro" id="IPR003838">
    <property type="entry name" value="ABC3_permease_C"/>
</dbReference>
<feature type="transmembrane region" description="Helical" evidence="7">
    <location>
        <begin position="416"/>
        <end position="435"/>
    </location>
</feature>
<proteinExistence type="inferred from homology"/>
<comment type="subcellular location">
    <subcellularLocation>
        <location evidence="1">Cell membrane</location>
        <topology evidence="1">Multi-pass membrane protein</topology>
    </subcellularLocation>
</comment>